<dbReference type="Pfam" id="PF00392">
    <property type="entry name" value="GntR"/>
    <property type="match status" value="1"/>
</dbReference>
<evidence type="ECO:0000313" key="6">
    <source>
        <dbReference type="Proteomes" id="UP000256485"/>
    </source>
</evidence>
<dbReference type="SMART" id="SM00345">
    <property type="entry name" value="HTH_GNTR"/>
    <property type="match status" value="1"/>
</dbReference>
<protein>
    <submittedName>
        <fullName evidence="5">DNA-binding LacI/PurR family transcriptional regulator</fullName>
    </submittedName>
</protein>
<keyword evidence="2 5" id="KW-0238">DNA-binding</keyword>
<dbReference type="InterPro" id="IPR036388">
    <property type="entry name" value="WH-like_DNA-bd_sf"/>
</dbReference>
<dbReference type="PANTHER" id="PTHR30146:SF109">
    <property type="entry name" value="HTH-TYPE TRANSCRIPTIONAL REGULATOR GALS"/>
    <property type="match status" value="1"/>
</dbReference>
<dbReference type="SUPFAM" id="SSF53822">
    <property type="entry name" value="Periplasmic binding protein-like I"/>
    <property type="match status" value="1"/>
</dbReference>
<evidence type="ECO:0000256" key="3">
    <source>
        <dbReference type="ARBA" id="ARBA00023163"/>
    </source>
</evidence>
<dbReference type="Gene3D" id="3.40.50.2300">
    <property type="match status" value="2"/>
</dbReference>
<dbReference type="CDD" id="cd06267">
    <property type="entry name" value="PBP1_LacI_sugar_binding-like"/>
    <property type="match status" value="1"/>
</dbReference>
<proteinExistence type="predicted"/>
<evidence type="ECO:0000256" key="1">
    <source>
        <dbReference type="ARBA" id="ARBA00023015"/>
    </source>
</evidence>
<reference evidence="5 6" key="1">
    <citation type="submission" date="2018-08" db="EMBL/GenBank/DDBJ databases">
        <title>Sequencing the genomes of 1000 actinobacteria strains.</title>
        <authorList>
            <person name="Klenk H.-P."/>
        </authorList>
    </citation>
    <scope>NUCLEOTIDE SEQUENCE [LARGE SCALE GENOMIC DNA]</scope>
    <source>
        <strain evidence="5 6">DSM 22891</strain>
    </source>
</reference>
<dbReference type="AlphaFoldDB" id="A0A3D9V718"/>
<keyword evidence="6" id="KW-1185">Reference proteome</keyword>
<sequence length="378" mass="41677">MADPFLYERVYDYLVEEIRRENLKEGDRVPSEKELAERFGVSRITSKRALHMLAEAGLLHRRQGKGTFVAKDARRRLDALSTRTGSARKGCLGLVLPDASEAYGLELLCAIEERCAELGYHLVLRRTHDRQEVEEQAIQALVGDGVVDGLIVFPVHGEFYNASLVRLVLDRAPLVLVDRHLPGIPACAVHTDNVAAAHALTTYVVGQGHEQLAFVSPPTENTSSIEERLEGYASALRERGLSASALRRFTDIHSTLPKGGVPETTDRAALRAFVEREPEVTGFVACEYSIAVLLWEVLTELELDGSRYTIACFDSPPPSSRAPVFPHIRQDQRAMGRVAVDLLVAQLAGDEVPLRTVVPFTLVEPSPAYDSAPPLARR</sequence>
<dbReference type="PROSITE" id="PS50949">
    <property type="entry name" value="HTH_GNTR"/>
    <property type="match status" value="1"/>
</dbReference>
<dbReference type="GO" id="GO:0003700">
    <property type="term" value="F:DNA-binding transcription factor activity"/>
    <property type="evidence" value="ECO:0007669"/>
    <property type="project" value="InterPro"/>
</dbReference>
<dbReference type="EMBL" id="QTUC01000001">
    <property type="protein sequence ID" value="REF37269.1"/>
    <property type="molecule type" value="Genomic_DNA"/>
</dbReference>
<dbReference type="RefSeq" id="WP_115850754.1">
    <property type="nucleotide sequence ID" value="NZ_QTUC01000001.1"/>
</dbReference>
<name>A0A3D9V718_THECX</name>
<keyword evidence="1" id="KW-0805">Transcription regulation</keyword>
<organism evidence="5 6">
    <name type="scientific">Thermasporomyces composti</name>
    <dbReference type="NCBI Taxonomy" id="696763"/>
    <lineage>
        <taxon>Bacteria</taxon>
        <taxon>Bacillati</taxon>
        <taxon>Actinomycetota</taxon>
        <taxon>Actinomycetes</taxon>
        <taxon>Propionibacteriales</taxon>
        <taxon>Nocardioidaceae</taxon>
        <taxon>Thermasporomyces</taxon>
    </lineage>
</organism>
<dbReference type="InterPro" id="IPR036390">
    <property type="entry name" value="WH_DNA-bd_sf"/>
</dbReference>
<dbReference type="Gene3D" id="1.10.10.10">
    <property type="entry name" value="Winged helix-like DNA-binding domain superfamily/Winged helix DNA-binding domain"/>
    <property type="match status" value="1"/>
</dbReference>
<feature type="domain" description="HTH gntR-type" evidence="4">
    <location>
        <begin position="4"/>
        <end position="72"/>
    </location>
</feature>
<dbReference type="PRINTS" id="PR00035">
    <property type="entry name" value="HTHGNTR"/>
</dbReference>
<keyword evidence="3" id="KW-0804">Transcription</keyword>
<dbReference type="InterPro" id="IPR000524">
    <property type="entry name" value="Tscrpt_reg_HTH_GntR"/>
</dbReference>
<accession>A0A3D9V718</accession>
<dbReference type="InterPro" id="IPR046335">
    <property type="entry name" value="LacI/GalR-like_sensor"/>
</dbReference>
<dbReference type="Pfam" id="PF13377">
    <property type="entry name" value="Peripla_BP_3"/>
    <property type="match status" value="1"/>
</dbReference>
<dbReference type="CDD" id="cd07377">
    <property type="entry name" value="WHTH_GntR"/>
    <property type="match status" value="1"/>
</dbReference>
<dbReference type="OrthoDB" id="9799482at2"/>
<gene>
    <name evidence="5" type="ORF">DFJ64_2710</name>
</gene>
<evidence type="ECO:0000313" key="5">
    <source>
        <dbReference type="EMBL" id="REF37269.1"/>
    </source>
</evidence>
<evidence type="ECO:0000256" key="2">
    <source>
        <dbReference type="ARBA" id="ARBA00023125"/>
    </source>
</evidence>
<dbReference type="GO" id="GO:0000976">
    <property type="term" value="F:transcription cis-regulatory region binding"/>
    <property type="evidence" value="ECO:0007669"/>
    <property type="project" value="TreeGrafter"/>
</dbReference>
<dbReference type="Proteomes" id="UP000256485">
    <property type="component" value="Unassembled WGS sequence"/>
</dbReference>
<dbReference type="InterPro" id="IPR028082">
    <property type="entry name" value="Peripla_BP_I"/>
</dbReference>
<dbReference type="PANTHER" id="PTHR30146">
    <property type="entry name" value="LACI-RELATED TRANSCRIPTIONAL REPRESSOR"/>
    <property type="match status" value="1"/>
</dbReference>
<comment type="caution">
    <text evidence="5">The sequence shown here is derived from an EMBL/GenBank/DDBJ whole genome shotgun (WGS) entry which is preliminary data.</text>
</comment>
<evidence type="ECO:0000259" key="4">
    <source>
        <dbReference type="PROSITE" id="PS50949"/>
    </source>
</evidence>
<dbReference type="SUPFAM" id="SSF46785">
    <property type="entry name" value="Winged helix' DNA-binding domain"/>
    <property type="match status" value="1"/>
</dbReference>